<evidence type="ECO:0000256" key="1">
    <source>
        <dbReference type="ARBA" id="ARBA00022670"/>
    </source>
</evidence>
<comment type="subcellular location">
    <subcellularLocation>
        <location evidence="8">Periplasm</location>
    </subcellularLocation>
</comment>
<sequence precursor="true">MKSRKLLTLFLILAQAIPAQGDSNIQLPDIGDSSGTLMTPQQESELGEAFYRNLHSQLEINQDPEVLDYIQSIGQKLATQSDAPGHPFHFFVVNDPVINAFAGPGGYIGVNSGLILLSEGESELASVLAHEIAHITQRHLYQTFEAASRMSIPTALAMLGAALLGARGGGQMGAAAMAAVQAASTQYQINFTRDNEAEADRVGMQILSKSEFDPRAMPAFFERMQQSTRFSGSSRIPEFLMTHPVTVSRISDTRGRAEQFPYRQYPDSLSYQIIRAKLRVETSPNPREALDYFKAVSGQGTRLQQDVTQYGMALGLMKSGRPQEALPILQRLAHSYPDQPQFANALAQAELDNKNYTRALELYDAALQRFPGNRAITLNYVRALLTVRKPAQANRLLNLYSRYHPPTPEVYDLMAETYSKLGNEAESHRYVAEAYYLAGQTRAAIQQLRLAKKAAGSNFYLNSVIDERLKTWLDEEDTKAKGK</sequence>
<protein>
    <recommendedName>
        <fullName evidence="8">Putative beta-barrel assembly-enhancing protease</fullName>
        <ecNumber evidence="8">3.4.-.-</ecNumber>
    </recommendedName>
</protein>
<keyword evidence="3 8" id="KW-0732">Signal</keyword>
<dbReference type="RefSeq" id="WP_348757947.1">
    <property type="nucleotide sequence ID" value="NZ_OZ026884.1"/>
</dbReference>
<name>A0ABM9NLB2_9GAMM</name>
<organism evidence="10 11">
    <name type="scientific">Candidatus Methylocalor cossyra</name>
    <dbReference type="NCBI Taxonomy" id="3108543"/>
    <lineage>
        <taxon>Bacteria</taxon>
        <taxon>Pseudomonadati</taxon>
        <taxon>Pseudomonadota</taxon>
        <taxon>Gammaproteobacteria</taxon>
        <taxon>Methylococcales</taxon>
        <taxon>Methylococcaceae</taxon>
        <taxon>Candidatus Methylocalor</taxon>
    </lineage>
</organism>
<keyword evidence="5 8" id="KW-0378">Hydrolase</keyword>
<dbReference type="HAMAP" id="MF_00997">
    <property type="entry name" value="Protease_BepA"/>
    <property type="match status" value="1"/>
</dbReference>
<keyword evidence="2 8" id="KW-0479">Metal-binding</keyword>
<dbReference type="EC" id="3.4.-.-" evidence="8"/>
<dbReference type="SUPFAM" id="SSF48452">
    <property type="entry name" value="TPR-like"/>
    <property type="match status" value="1"/>
</dbReference>
<keyword evidence="6 8" id="KW-0862">Zinc</keyword>
<dbReference type="PANTHER" id="PTHR22726">
    <property type="entry name" value="METALLOENDOPEPTIDASE OMA1"/>
    <property type="match status" value="1"/>
</dbReference>
<evidence type="ECO:0000313" key="10">
    <source>
        <dbReference type="EMBL" id="CAL1241427.1"/>
    </source>
</evidence>
<evidence type="ECO:0000256" key="7">
    <source>
        <dbReference type="ARBA" id="ARBA00023049"/>
    </source>
</evidence>
<evidence type="ECO:0000256" key="6">
    <source>
        <dbReference type="ARBA" id="ARBA00022833"/>
    </source>
</evidence>
<gene>
    <name evidence="10" type="ORF">MECH1_V1_2651</name>
</gene>
<keyword evidence="11" id="KW-1185">Reference proteome</keyword>
<feature type="active site" description="Proton donor" evidence="8">
    <location>
        <position position="200"/>
    </location>
</feature>
<dbReference type="GO" id="GO:0008233">
    <property type="term" value="F:peptidase activity"/>
    <property type="evidence" value="ECO:0007669"/>
    <property type="project" value="UniProtKB-KW"/>
</dbReference>
<feature type="signal peptide" evidence="8">
    <location>
        <begin position="1"/>
        <end position="21"/>
    </location>
</feature>
<keyword evidence="1 8" id="KW-0645">Protease</keyword>
<dbReference type="Proteomes" id="UP001497493">
    <property type="component" value="Chromosome"/>
</dbReference>
<dbReference type="SMART" id="SM00028">
    <property type="entry name" value="TPR"/>
    <property type="match status" value="3"/>
</dbReference>
<dbReference type="InterPro" id="IPR051156">
    <property type="entry name" value="Mito/Outer_Membr_Metalloprot"/>
</dbReference>
<reference evidence="10 11" key="1">
    <citation type="submission" date="2024-04" db="EMBL/GenBank/DDBJ databases">
        <authorList>
            <person name="Cremers G."/>
        </authorList>
    </citation>
    <scope>NUCLEOTIDE SEQUENCE [LARGE SCALE GENOMIC DNA]</scope>
    <source>
        <strain evidence="10">MeCH1-AG</strain>
    </source>
</reference>
<evidence type="ECO:0000256" key="2">
    <source>
        <dbReference type="ARBA" id="ARBA00022723"/>
    </source>
</evidence>
<comment type="cofactor">
    <cofactor evidence="8">
        <name>Zn(2+)</name>
        <dbReference type="ChEBI" id="CHEBI:29105"/>
    </cofactor>
    <text evidence="8">Binds 1 zinc ion per subunit.</text>
</comment>
<evidence type="ECO:0000313" key="11">
    <source>
        <dbReference type="Proteomes" id="UP001497493"/>
    </source>
</evidence>
<dbReference type="Gene3D" id="1.25.40.10">
    <property type="entry name" value="Tetratricopeptide repeat domain"/>
    <property type="match status" value="1"/>
</dbReference>
<evidence type="ECO:0000256" key="3">
    <source>
        <dbReference type="ARBA" id="ARBA00022729"/>
    </source>
</evidence>
<dbReference type="InterPro" id="IPR019734">
    <property type="entry name" value="TPR_rpt"/>
</dbReference>
<comment type="similarity">
    <text evidence="8">Belongs to the peptidase M48 family. BepA subfamily.</text>
</comment>
<dbReference type="EMBL" id="OZ026884">
    <property type="protein sequence ID" value="CAL1241427.1"/>
    <property type="molecule type" value="Genomic_DNA"/>
</dbReference>
<feature type="chain" id="PRO_5044924107" description="Putative beta-barrel assembly-enhancing protease" evidence="8">
    <location>
        <begin position="22"/>
        <end position="483"/>
    </location>
</feature>
<evidence type="ECO:0000256" key="5">
    <source>
        <dbReference type="ARBA" id="ARBA00022801"/>
    </source>
</evidence>
<keyword evidence="4 8" id="KW-0574">Periplasm</keyword>
<feature type="domain" description="Peptidase M48" evidence="9">
    <location>
        <begin position="69"/>
        <end position="256"/>
    </location>
</feature>
<evidence type="ECO:0000256" key="4">
    <source>
        <dbReference type="ARBA" id="ARBA00022764"/>
    </source>
</evidence>
<feature type="binding site" evidence="8">
    <location>
        <position position="134"/>
    </location>
    <ligand>
        <name>Zn(2+)</name>
        <dbReference type="ChEBI" id="CHEBI:29105"/>
        <note>catalytic</note>
    </ligand>
</feature>
<dbReference type="InterPro" id="IPR030873">
    <property type="entry name" value="Protease_BepA"/>
</dbReference>
<dbReference type="Pfam" id="PF01435">
    <property type="entry name" value="Peptidase_M48"/>
    <property type="match status" value="1"/>
</dbReference>
<dbReference type="PANTHER" id="PTHR22726:SF1">
    <property type="entry name" value="METALLOENDOPEPTIDASE OMA1, MITOCHONDRIAL"/>
    <property type="match status" value="1"/>
</dbReference>
<feature type="binding site" evidence="8">
    <location>
        <position position="196"/>
    </location>
    <ligand>
        <name>Zn(2+)</name>
        <dbReference type="ChEBI" id="CHEBI:29105"/>
        <note>catalytic</note>
    </ligand>
</feature>
<evidence type="ECO:0000256" key="8">
    <source>
        <dbReference type="HAMAP-Rule" id="MF_00997"/>
    </source>
</evidence>
<feature type="active site" evidence="8">
    <location>
        <position position="131"/>
    </location>
</feature>
<accession>A0ABM9NLB2</accession>
<dbReference type="InterPro" id="IPR001915">
    <property type="entry name" value="Peptidase_M48"/>
</dbReference>
<keyword evidence="7 8" id="KW-0482">Metalloprotease</keyword>
<dbReference type="Gene3D" id="3.30.2010.10">
    <property type="entry name" value="Metalloproteases ('zincins'), catalytic domain"/>
    <property type="match status" value="1"/>
</dbReference>
<evidence type="ECO:0000259" key="9">
    <source>
        <dbReference type="Pfam" id="PF01435"/>
    </source>
</evidence>
<proteinExistence type="inferred from homology"/>
<comment type="function">
    <text evidence="8">Functions as both a chaperone and a metalloprotease. Maintains the integrity of the outer membrane by promoting either the assembly or the elimination of outer membrane proteins, depending on their folding state.</text>
</comment>
<dbReference type="Pfam" id="PF13432">
    <property type="entry name" value="TPR_16"/>
    <property type="match status" value="1"/>
</dbReference>
<dbReference type="GO" id="GO:0006508">
    <property type="term" value="P:proteolysis"/>
    <property type="evidence" value="ECO:0007669"/>
    <property type="project" value="UniProtKB-KW"/>
</dbReference>
<dbReference type="InterPro" id="IPR011990">
    <property type="entry name" value="TPR-like_helical_dom_sf"/>
</dbReference>
<feature type="binding site" evidence="8">
    <location>
        <position position="130"/>
    </location>
    <ligand>
        <name>Zn(2+)</name>
        <dbReference type="ChEBI" id="CHEBI:29105"/>
        <note>catalytic</note>
    </ligand>
</feature>
<dbReference type="CDD" id="cd07333">
    <property type="entry name" value="M48C_bepA_like"/>
    <property type="match status" value="1"/>
</dbReference>